<keyword evidence="1" id="KW-1133">Transmembrane helix</keyword>
<name>A0ABN7NV94_TIMPD</name>
<dbReference type="EMBL" id="CAJPIN010006827">
    <property type="protein sequence ID" value="CAG2058208.1"/>
    <property type="molecule type" value="Genomic_DNA"/>
</dbReference>
<keyword evidence="3" id="KW-1185">Reference proteome</keyword>
<dbReference type="Proteomes" id="UP001153148">
    <property type="component" value="Unassembled WGS sequence"/>
</dbReference>
<accession>A0ABN7NV94</accession>
<evidence type="ECO:0000313" key="2">
    <source>
        <dbReference type="EMBL" id="CAG2058208.1"/>
    </source>
</evidence>
<organism evidence="2 3">
    <name type="scientific">Timema podura</name>
    <name type="common">Walking stick</name>
    <dbReference type="NCBI Taxonomy" id="61482"/>
    <lineage>
        <taxon>Eukaryota</taxon>
        <taxon>Metazoa</taxon>
        <taxon>Ecdysozoa</taxon>
        <taxon>Arthropoda</taxon>
        <taxon>Hexapoda</taxon>
        <taxon>Insecta</taxon>
        <taxon>Pterygota</taxon>
        <taxon>Neoptera</taxon>
        <taxon>Polyneoptera</taxon>
        <taxon>Phasmatodea</taxon>
        <taxon>Timematodea</taxon>
        <taxon>Timematoidea</taxon>
        <taxon>Timematidae</taxon>
        <taxon>Timema</taxon>
    </lineage>
</organism>
<proteinExistence type="predicted"/>
<gene>
    <name evidence="2" type="ORF">TPAB3V08_LOCUS5182</name>
</gene>
<keyword evidence="1" id="KW-0472">Membrane</keyword>
<feature type="transmembrane region" description="Helical" evidence="1">
    <location>
        <begin position="135"/>
        <end position="157"/>
    </location>
</feature>
<feature type="transmembrane region" description="Helical" evidence="1">
    <location>
        <begin position="17"/>
        <end position="38"/>
    </location>
</feature>
<evidence type="ECO:0000313" key="3">
    <source>
        <dbReference type="Proteomes" id="UP001153148"/>
    </source>
</evidence>
<feature type="transmembrane region" description="Helical" evidence="1">
    <location>
        <begin position="112"/>
        <end position="129"/>
    </location>
</feature>
<protein>
    <submittedName>
        <fullName evidence="2">Uncharacterized protein</fullName>
    </submittedName>
</protein>
<keyword evidence="1" id="KW-0812">Transmembrane</keyword>
<sequence>MAVTWKGFEPKPGVLRIFFLLDVLISLNINIGMHVALLKQDHRIDLRIFHACELHDKELHQLFNKLNQIFSPLKRENNLIYEDTKKFIQKFCPVIFWIFYTKRTQYKGLKRIAGFFYGILLGVGFYNFVLVDLSFTPLLCLGLGTILCILIGLGNALSIQGM</sequence>
<comment type="caution">
    <text evidence="2">The sequence shown here is derived from an EMBL/GenBank/DDBJ whole genome shotgun (WGS) entry which is preliminary data.</text>
</comment>
<reference evidence="2" key="1">
    <citation type="submission" date="2021-03" db="EMBL/GenBank/DDBJ databases">
        <authorList>
            <person name="Tran Van P."/>
        </authorList>
    </citation>
    <scope>NUCLEOTIDE SEQUENCE</scope>
</reference>
<evidence type="ECO:0000256" key="1">
    <source>
        <dbReference type="SAM" id="Phobius"/>
    </source>
</evidence>